<organism evidence="1 2">
    <name type="scientific">Hafnia alvei</name>
    <dbReference type="NCBI Taxonomy" id="569"/>
    <lineage>
        <taxon>Bacteria</taxon>
        <taxon>Pseudomonadati</taxon>
        <taxon>Pseudomonadota</taxon>
        <taxon>Gammaproteobacteria</taxon>
        <taxon>Enterobacterales</taxon>
        <taxon>Hafniaceae</taxon>
        <taxon>Hafnia</taxon>
    </lineage>
</organism>
<gene>
    <name evidence="1" type="ORF">NCTC8105_04526</name>
</gene>
<evidence type="ECO:0000313" key="1">
    <source>
        <dbReference type="EMBL" id="STQ82315.1"/>
    </source>
</evidence>
<reference evidence="1 2" key="1">
    <citation type="submission" date="2018-06" db="EMBL/GenBank/DDBJ databases">
        <authorList>
            <consortium name="Pathogen Informatics"/>
            <person name="Doyle S."/>
        </authorList>
    </citation>
    <scope>NUCLEOTIDE SEQUENCE [LARGE SCALE GENOMIC DNA]</scope>
    <source>
        <strain evidence="1 2">NCTC8105</strain>
    </source>
</reference>
<evidence type="ECO:0000313" key="2">
    <source>
        <dbReference type="Proteomes" id="UP000254821"/>
    </source>
</evidence>
<proteinExistence type="predicted"/>
<dbReference type="AlphaFoldDB" id="A0A377PPS2"/>
<dbReference type="EMBL" id="UGHP01000001">
    <property type="protein sequence ID" value="STQ82315.1"/>
    <property type="molecule type" value="Genomic_DNA"/>
</dbReference>
<name>A0A377PPS2_HAFAL</name>
<protein>
    <submittedName>
        <fullName evidence="1">Uncharacterized protein</fullName>
    </submittedName>
</protein>
<sequence>MDYPIKDLCQKIKISPLHGCIFLWGTPWGIHNKKGANP</sequence>
<dbReference type="Proteomes" id="UP000254821">
    <property type="component" value="Unassembled WGS sequence"/>
</dbReference>
<accession>A0A377PPS2</accession>